<organism evidence="1 2">
    <name type="scientific">Aquamicrobium segne</name>
    <dbReference type="NCBI Taxonomy" id="469547"/>
    <lineage>
        <taxon>Bacteria</taxon>
        <taxon>Pseudomonadati</taxon>
        <taxon>Pseudomonadota</taxon>
        <taxon>Alphaproteobacteria</taxon>
        <taxon>Hyphomicrobiales</taxon>
        <taxon>Phyllobacteriaceae</taxon>
        <taxon>Aquamicrobium</taxon>
    </lineage>
</organism>
<keyword evidence="2" id="KW-1185">Reference proteome</keyword>
<accession>A0ABW0GV70</accession>
<dbReference type="RefSeq" id="WP_378227253.1">
    <property type="nucleotide sequence ID" value="NZ_JBHSLL010000002.1"/>
</dbReference>
<dbReference type="Proteomes" id="UP001596016">
    <property type="component" value="Unassembled WGS sequence"/>
</dbReference>
<sequence length="70" mass="7727">MGVQVNVGDHIVWIGGHHWPRPQPECDLRGLHWPHAGGGIEIESSPALLEMRRGRVMTTRKKKPAGRTAG</sequence>
<evidence type="ECO:0000313" key="1">
    <source>
        <dbReference type="EMBL" id="MFC5384388.1"/>
    </source>
</evidence>
<proteinExistence type="predicted"/>
<comment type="caution">
    <text evidence="1">The sequence shown here is derived from an EMBL/GenBank/DDBJ whole genome shotgun (WGS) entry which is preliminary data.</text>
</comment>
<gene>
    <name evidence="1" type="ORF">ACFPLB_00185</name>
</gene>
<evidence type="ECO:0000313" key="2">
    <source>
        <dbReference type="Proteomes" id="UP001596016"/>
    </source>
</evidence>
<dbReference type="EMBL" id="JBHSLL010000002">
    <property type="protein sequence ID" value="MFC5384388.1"/>
    <property type="molecule type" value="Genomic_DNA"/>
</dbReference>
<protein>
    <submittedName>
        <fullName evidence="1">Uncharacterized protein</fullName>
    </submittedName>
</protein>
<reference evidence="2" key="1">
    <citation type="journal article" date="2019" name="Int. J. Syst. Evol. Microbiol.">
        <title>The Global Catalogue of Microorganisms (GCM) 10K type strain sequencing project: providing services to taxonomists for standard genome sequencing and annotation.</title>
        <authorList>
            <consortium name="The Broad Institute Genomics Platform"/>
            <consortium name="The Broad Institute Genome Sequencing Center for Infectious Disease"/>
            <person name="Wu L."/>
            <person name="Ma J."/>
        </authorList>
    </citation>
    <scope>NUCLEOTIDE SEQUENCE [LARGE SCALE GENOMIC DNA]</scope>
    <source>
        <strain evidence="2">CGMCC 4.1415</strain>
    </source>
</reference>
<name>A0ABW0GV70_9HYPH</name>